<evidence type="ECO:0000313" key="3">
    <source>
        <dbReference type="Proteomes" id="UP001314170"/>
    </source>
</evidence>
<dbReference type="Proteomes" id="UP001314170">
    <property type="component" value="Unassembled WGS sequence"/>
</dbReference>
<evidence type="ECO:0000256" key="1">
    <source>
        <dbReference type="SAM" id="MobiDB-lite"/>
    </source>
</evidence>
<dbReference type="EMBL" id="CAWUPB010000913">
    <property type="protein sequence ID" value="CAK7331722.1"/>
    <property type="molecule type" value="Genomic_DNA"/>
</dbReference>
<dbReference type="PANTHER" id="PTHR33306">
    <property type="entry name" value="EXPRESSED PROTEIN-RELATED-RELATED"/>
    <property type="match status" value="1"/>
</dbReference>
<name>A0AAV1RCR9_9ROSI</name>
<accession>A0AAV1RCR9</accession>
<reference evidence="2 3" key="1">
    <citation type="submission" date="2024-01" db="EMBL/GenBank/DDBJ databases">
        <authorList>
            <person name="Waweru B."/>
        </authorList>
    </citation>
    <scope>NUCLEOTIDE SEQUENCE [LARGE SCALE GENOMIC DNA]</scope>
</reference>
<feature type="compositionally biased region" description="Polar residues" evidence="1">
    <location>
        <begin position="114"/>
        <end position="123"/>
    </location>
</feature>
<dbReference type="PANTHER" id="PTHR33306:SF5">
    <property type="entry name" value="OXIDOREDUCTASE_TRANSITION METAL ION-BINDING PROTEIN"/>
    <property type="match status" value="1"/>
</dbReference>
<organism evidence="2 3">
    <name type="scientific">Dovyalis caffra</name>
    <dbReference type="NCBI Taxonomy" id="77055"/>
    <lineage>
        <taxon>Eukaryota</taxon>
        <taxon>Viridiplantae</taxon>
        <taxon>Streptophyta</taxon>
        <taxon>Embryophyta</taxon>
        <taxon>Tracheophyta</taxon>
        <taxon>Spermatophyta</taxon>
        <taxon>Magnoliopsida</taxon>
        <taxon>eudicotyledons</taxon>
        <taxon>Gunneridae</taxon>
        <taxon>Pentapetalae</taxon>
        <taxon>rosids</taxon>
        <taxon>fabids</taxon>
        <taxon>Malpighiales</taxon>
        <taxon>Salicaceae</taxon>
        <taxon>Flacourtieae</taxon>
        <taxon>Dovyalis</taxon>
    </lineage>
</organism>
<proteinExistence type="predicted"/>
<keyword evidence="3" id="KW-1185">Reference proteome</keyword>
<dbReference type="AlphaFoldDB" id="A0AAV1RCR9"/>
<gene>
    <name evidence="2" type="ORF">DCAF_LOCUS8616</name>
</gene>
<evidence type="ECO:0000313" key="2">
    <source>
        <dbReference type="EMBL" id="CAK7331722.1"/>
    </source>
</evidence>
<sequence>MESKIVELGWRTLWSAAVPDELKQEVDCKSGSLHQPTIDKNNDAMCPPVFESMFDQVKLLLMASPLLLLLLVQWFSNDDHQYGRRLSYYLPLPEKDSLHRAGGTPWGYYPSLGEQDSQLSTAS</sequence>
<protein>
    <submittedName>
        <fullName evidence="2">Uncharacterized protein</fullName>
    </submittedName>
</protein>
<comment type="caution">
    <text evidence="2">The sequence shown here is derived from an EMBL/GenBank/DDBJ whole genome shotgun (WGS) entry which is preliminary data.</text>
</comment>
<feature type="region of interest" description="Disordered" evidence="1">
    <location>
        <begin position="101"/>
        <end position="123"/>
    </location>
</feature>